<accession>A0A9N8D705</accession>
<reference evidence="1" key="1">
    <citation type="submission" date="2020-06" db="EMBL/GenBank/DDBJ databases">
        <authorList>
            <consortium name="Plant Systems Biology data submission"/>
        </authorList>
    </citation>
    <scope>NUCLEOTIDE SEQUENCE</scope>
    <source>
        <strain evidence="1">D6</strain>
    </source>
</reference>
<dbReference type="GO" id="GO:0005737">
    <property type="term" value="C:cytoplasm"/>
    <property type="evidence" value="ECO:0007669"/>
    <property type="project" value="TreeGrafter"/>
</dbReference>
<sequence>MTSYINALTRAFGSDHGTLSVVLNDKEGVARAGCELGGTVVLQVDQESTGGKIEVELVGKEKAIRKKGPMDLCKDHVFFTATVPVSDLSRSRLNPGEMRLPFSVNLPGSLPSSSMHRLGVGDAGFNIQYKLTARMGSCHKSIPVAIAAAPLEHQRAPFVMQPVTQPVISVKGKNLGSICVAASVQNIHIRKGEQLRLSLSCRNDSLVKIQRVEVKMVELLNWGLKEGYSKTKVNKTTLANIDDLKLPGLERENANKSNIVEVNHPTMEEQIAKYTSMHDNLASGTSSVELECPIRAKDSYAGVLVDIRHYLKAKFITDTYGVQPSIKIPLKIGLPDEIPRSSIRLTSAAASTKIASVALAELPKERSPGCNNNELPLASAVPIPSSPGAKDFAVERAVEPAPSLRPKKVNFHQAVTGQDCFEIETNLQDLIPMVPST</sequence>
<dbReference type="GO" id="GO:0015031">
    <property type="term" value="P:protein transport"/>
    <property type="evidence" value="ECO:0007669"/>
    <property type="project" value="TreeGrafter"/>
</dbReference>
<comment type="caution">
    <text evidence="1">The sequence shown here is derived from an EMBL/GenBank/DDBJ whole genome shotgun (WGS) entry which is preliminary data.</text>
</comment>
<dbReference type="OrthoDB" id="46975at2759"/>
<dbReference type="EMBL" id="CAICTM010000022">
    <property type="protein sequence ID" value="CAB9497568.1"/>
    <property type="molecule type" value="Genomic_DNA"/>
</dbReference>
<gene>
    <name evidence="1" type="ORF">SEMRO_22_G015130.1</name>
</gene>
<dbReference type="Proteomes" id="UP001153069">
    <property type="component" value="Unassembled WGS sequence"/>
</dbReference>
<dbReference type="Gene3D" id="2.60.40.640">
    <property type="match status" value="1"/>
</dbReference>
<protein>
    <submittedName>
        <fullName evidence="1">Arrestin domain containing</fullName>
    </submittedName>
</protein>
<dbReference type="PANTHER" id="PTHR11188">
    <property type="entry name" value="ARRESTIN DOMAIN CONTAINING PROTEIN"/>
    <property type="match status" value="1"/>
</dbReference>
<proteinExistence type="predicted"/>
<organism evidence="1 2">
    <name type="scientific">Seminavis robusta</name>
    <dbReference type="NCBI Taxonomy" id="568900"/>
    <lineage>
        <taxon>Eukaryota</taxon>
        <taxon>Sar</taxon>
        <taxon>Stramenopiles</taxon>
        <taxon>Ochrophyta</taxon>
        <taxon>Bacillariophyta</taxon>
        <taxon>Bacillariophyceae</taxon>
        <taxon>Bacillariophycidae</taxon>
        <taxon>Naviculales</taxon>
        <taxon>Naviculaceae</taxon>
        <taxon>Seminavis</taxon>
    </lineage>
</organism>
<evidence type="ECO:0000313" key="1">
    <source>
        <dbReference type="EMBL" id="CAB9497568.1"/>
    </source>
</evidence>
<dbReference type="PANTHER" id="PTHR11188:SF17">
    <property type="entry name" value="FI21816P1"/>
    <property type="match status" value="1"/>
</dbReference>
<dbReference type="AlphaFoldDB" id="A0A9N8D705"/>
<dbReference type="InterPro" id="IPR050357">
    <property type="entry name" value="Arrestin_domain-protein"/>
</dbReference>
<keyword evidence="2" id="KW-1185">Reference proteome</keyword>
<name>A0A9N8D705_9STRA</name>
<dbReference type="InterPro" id="IPR014752">
    <property type="entry name" value="Arrestin-like_C"/>
</dbReference>
<evidence type="ECO:0000313" key="2">
    <source>
        <dbReference type="Proteomes" id="UP001153069"/>
    </source>
</evidence>